<name>A0A1I0JMH8_9FIRM</name>
<organism evidence="7 8">
    <name type="scientific">Enterocloster lavalensis</name>
    <dbReference type="NCBI Taxonomy" id="460384"/>
    <lineage>
        <taxon>Bacteria</taxon>
        <taxon>Bacillati</taxon>
        <taxon>Bacillota</taxon>
        <taxon>Clostridia</taxon>
        <taxon>Lachnospirales</taxon>
        <taxon>Lachnospiraceae</taxon>
        <taxon>Enterocloster</taxon>
    </lineage>
</organism>
<evidence type="ECO:0000259" key="4">
    <source>
        <dbReference type="PROSITE" id="PS50045"/>
    </source>
</evidence>
<dbReference type="STRING" id="460384.SAMN05216313_13249"/>
<dbReference type="GeneID" id="93277370"/>
<dbReference type="Proteomes" id="UP000198508">
    <property type="component" value="Unassembled WGS sequence"/>
</dbReference>
<dbReference type="Gene3D" id="3.40.50.510">
    <property type="entry name" value="Phosphotransferase system, mannose-type IIA component"/>
    <property type="match status" value="1"/>
</dbReference>
<evidence type="ECO:0000259" key="5">
    <source>
        <dbReference type="PROSITE" id="PS51096"/>
    </source>
</evidence>
<dbReference type="Gene3D" id="3.40.50.300">
    <property type="entry name" value="P-loop containing nucleotide triphosphate hydrolases"/>
    <property type="match status" value="1"/>
</dbReference>
<dbReference type="Gene3D" id="1.10.1790.10">
    <property type="entry name" value="PRD domain"/>
    <property type="match status" value="1"/>
</dbReference>
<dbReference type="GO" id="GO:0016740">
    <property type="term" value="F:transferase activity"/>
    <property type="evidence" value="ECO:0007669"/>
    <property type="project" value="UniProtKB-KW"/>
</dbReference>
<evidence type="ECO:0000256" key="2">
    <source>
        <dbReference type="ARBA" id="ARBA00022741"/>
    </source>
</evidence>
<dbReference type="InterPro" id="IPR027417">
    <property type="entry name" value="P-loop_NTPase"/>
</dbReference>
<dbReference type="GO" id="GO:0016020">
    <property type="term" value="C:membrane"/>
    <property type="evidence" value="ECO:0007669"/>
    <property type="project" value="InterPro"/>
</dbReference>
<dbReference type="Pfam" id="PF00158">
    <property type="entry name" value="Sigma54_activat"/>
    <property type="match status" value="1"/>
</dbReference>
<sequence length="914" mass="103507">MNLPGSTKQEIYGLVARCTEDFCQTQTLVCDSAYISGSLNISRSLASQYLNEFVRDQELIKINTRPVYFLNRRIVEESFKVSLTGNSFYDPEELTELAEKSLLTRKSFIRAIGNDTSLSHCVMQCQSAVQYPPKGLPILIWGEHGVGKSFFASLIYDYARSERLIPETACLIRFGAGSHPGDGDYDVRKLFGEAGREGRGGLLKKAAGGYLVIDHVENLSSQCWTRLLDYIKTGTFYPWGSGERASNSTSRLIFLTCRQPMEAVGSAVLQHIPIICRLPCLEERPMEDKETLVISFYRREAAEIGRKIFISNQVFNTLIHHSYDHNIAELYNCIKTSCANAYLAAPQGKKSLNVLLYHLPENLAAAEEPEEDRELEEKVMIDTATFNTRADSDRILSFFDRILNLCQQYGHGKMTLQGFMKECRESLELYYDYIIFEKKYSNAKVRSIERTLERVLDEASGKYEIHLPANCAFVASRLLYAQIQMRSPVRLWKLKNQGDLEVLSSLVRQNCETEYMAAHWMMSRICQKLDMTMDGMNTVFLALNIAFYNRNPTGQKCIGVVMAHGCCTARSIADAANKLLGEQLFDAIDMPLDISVEETARTLKQYILKNSLNRDVILLVDMGSLEEMGGQMADIPNIKIGVINNVSTGVAISIGSSIRRKLPMEQILAETCEKTVCTYRIFSGGKKKAAILITTETGETAASRVVQLFRTSLPRMVDISFIPYDYSRLAKNLDEDEVFERYNVLFVSGTLPLKLCGTAFVPLEKIIAFKDIEQVNRIFSPYFTAEELEQFNQCLLKNFSLENVMNYLTILNADKLLNFIEDALKRLENLMELRLSNTNMVGMYIHISCLVERLVTKTVIERPENPPALTGDQRRFVRLFEESFASLCAHYNVEIPLAEMLYIYGYICDSAGEP</sequence>
<dbReference type="GO" id="GO:0009401">
    <property type="term" value="P:phosphoenolpyruvate-dependent sugar phosphotransferase system"/>
    <property type="evidence" value="ECO:0007669"/>
    <property type="project" value="InterPro"/>
</dbReference>
<accession>A0A1I0JMH8</accession>
<dbReference type="SUPFAM" id="SSF52540">
    <property type="entry name" value="P-loop containing nucleoside triphosphate hydrolases"/>
    <property type="match status" value="1"/>
</dbReference>
<dbReference type="SUPFAM" id="SSF63520">
    <property type="entry name" value="PTS-regulatory domain, PRD"/>
    <property type="match status" value="1"/>
</dbReference>
<dbReference type="InterPro" id="IPR004701">
    <property type="entry name" value="PTS_EIIA_man-typ"/>
</dbReference>
<evidence type="ECO:0000256" key="1">
    <source>
        <dbReference type="ARBA" id="ARBA00022679"/>
    </source>
</evidence>
<dbReference type="AlphaFoldDB" id="A0A1I0JMH8"/>
<dbReference type="EMBL" id="FOIM01000032">
    <property type="protein sequence ID" value="SEU11527.1"/>
    <property type="molecule type" value="Genomic_DNA"/>
</dbReference>
<gene>
    <name evidence="7" type="ORF">SAMN05216313_13249</name>
</gene>
<evidence type="ECO:0000259" key="6">
    <source>
        <dbReference type="PROSITE" id="PS51372"/>
    </source>
</evidence>
<evidence type="ECO:0000313" key="8">
    <source>
        <dbReference type="Proteomes" id="UP000198508"/>
    </source>
</evidence>
<dbReference type="PROSITE" id="PS51372">
    <property type="entry name" value="PRD_2"/>
    <property type="match status" value="1"/>
</dbReference>
<reference evidence="8" key="1">
    <citation type="submission" date="2016-10" db="EMBL/GenBank/DDBJ databases">
        <authorList>
            <person name="Varghese N."/>
            <person name="Submissions S."/>
        </authorList>
    </citation>
    <scope>NUCLEOTIDE SEQUENCE [LARGE SCALE GENOMIC DNA]</scope>
    <source>
        <strain evidence="8">NLAE-zl-G277</strain>
    </source>
</reference>
<keyword evidence="8" id="KW-1185">Reference proteome</keyword>
<dbReference type="InterPro" id="IPR036662">
    <property type="entry name" value="PTS_EIIA_man-typ_sf"/>
</dbReference>
<keyword evidence="1" id="KW-0808">Transferase</keyword>
<evidence type="ECO:0000313" key="7">
    <source>
        <dbReference type="EMBL" id="SEU11527.1"/>
    </source>
</evidence>
<keyword evidence="3" id="KW-0067">ATP-binding</keyword>
<dbReference type="RefSeq" id="WP_092369517.1">
    <property type="nucleotide sequence ID" value="NZ_DAINWJ010000300.1"/>
</dbReference>
<dbReference type="GO" id="GO:0006355">
    <property type="term" value="P:regulation of DNA-templated transcription"/>
    <property type="evidence" value="ECO:0007669"/>
    <property type="project" value="InterPro"/>
</dbReference>
<proteinExistence type="predicted"/>
<keyword evidence="2" id="KW-0547">Nucleotide-binding</keyword>
<protein>
    <submittedName>
        <fullName evidence="7">Transcriptional regulatory protein LevR, contains PRD, AAA+ and EIIA domains</fullName>
    </submittedName>
</protein>
<dbReference type="InterPro" id="IPR036634">
    <property type="entry name" value="PRD_sf"/>
</dbReference>
<dbReference type="InterPro" id="IPR002078">
    <property type="entry name" value="Sigma_54_int"/>
</dbReference>
<dbReference type="PANTHER" id="PTHR32071:SF38">
    <property type="entry name" value="PSP OPERON TRANSCRIPTIONAL ACTIVATOR"/>
    <property type="match status" value="1"/>
</dbReference>
<feature type="domain" description="PRD" evidence="6">
    <location>
        <begin position="811"/>
        <end position="914"/>
    </location>
</feature>
<dbReference type="PROSITE" id="PS50045">
    <property type="entry name" value="SIGMA54_INTERACT_4"/>
    <property type="match status" value="1"/>
</dbReference>
<dbReference type="GO" id="GO:0005524">
    <property type="term" value="F:ATP binding"/>
    <property type="evidence" value="ECO:0007669"/>
    <property type="project" value="UniProtKB-KW"/>
</dbReference>
<evidence type="ECO:0000256" key="3">
    <source>
        <dbReference type="ARBA" id="ARBA00022840"/>
    </source>
</evidence>
<feature type="domain" description="PTS EIIA type-4" evidence="5">
    <location>
        <begin position="556"/>
        <end position="689"/>
    </location>
</feature>
<dbReference type="Pfam" id="PF00874">
    <property type="entry name" value="PRD"/>
    <property type="match status" value="1"/>
</dbReference>
<dbReference type="SUPFAM" id="SSF53062">
    <property type="entry name" value="PTS system fructose IIA component-like"/>
    <property type="match status" value="1"/>
</dbReference>
<dbReference type="Pfam" id="PF03610">
    <property type="entry name" value="EIIA-man"/>
    <property type="match status" value="1"/>
</dbReference>
<dbReference type="PANTHER" id="PTHR32071">
    <property type="entry name" value="TRANSCRIPTIONAL REGULATORY PROTEIN"/>
    <property type="match status" value="1"/>
</dbReference>
<dbReference type="InterPro" id="IPR011608">
    <property type="entry name" value="PRD"/>
</dbReference>
<dbReference type="PROSITE" id="PS51096">
    <property type="entry name" value="PTS_EIIA_TYPE_4"/>
    <property type="match status" value="1"/>
</dbReference>
<feature type="domain" description="Sigma-54 factor interaction" evidence="4">
    <location>
        <begin position="111"/>
        <end position="339"/>
    </location>
</feature>